<evidence type="ECO:0000313" key="8">
    <source>
        <dbReference type="EMBL" id="MPU49694.1"/>
    </source>
</evidence>
<dbReference type="EMBL" id="VOTT01000229">
    <property type="protein sequence ID" value="MPU49694.1"/>
    <property type="molecule type" value="Genomic_DNA"/>
</dbReference>
<dbReference type="CDD" id="cd03768">
    <property type="entry name" value="SR_ResInv"/>
    <property type="match status" value="1"/>
</dbReference>
<evidence type="ECO:0000256" key="3">
    <source>
        <dbReference type="ARBA" id="ARBA00023125"/>
    </source>
</evidence>
<dbReference type="GO" id="GO:0003677">
    <property type="term" value="F:DNA binding"/>
    <property type="evidence" value="ECO:0007669"/>
    <property type="project" value="UniProtKB-KW"/>
</dbReference>
<evidence type="ECO:0000256" key="2">
    <source>
        <dbReference type="ARBA" id="ARBA00022908"/>
    </source>
</evidence>
<comment type="similarity">
    <text evidence="1">Belongs to the site-specific recombinase resolvase family.</text>
</comment>
<feature type="active site" description="O-(5'-phospho-DNA)-serine intermediate" evidence="5 6">
    <location>
        <position position="10"/>
    </location>
</feature>
<reference evidence="8 11" key="2">
    <citation type="submission" date="2019-08" db="EMBL/GenBank/DDBJ databases">
        <title>Identification of Water Treatment Resistant and Multidrug Resistant Urinary Pathogenic Escherichia coli in Wastewater.</title>
        <authorList>
            <person name="Neumann N."/>
        </authorList>
    </citation>
    <scope>NUCLEOTIDE SEQUENCE [LARGE SCALE GENOMIC DNA]</scope>
    <source>
        <strain evidence="8 11">WU2356</strain>
    </source>
</reference>
<evidence type="ECO:0000313" key="11">
    <source>
        <dbReference type="Proteomes" id="UP000392867"/>
    </source>
</evidence>
<dbReference type="InterPro" id="IPR050639">
    <property type="entry name" value="SSR_resolvase"/>
</dbReference>
<accession>A0A376P3W6</accession>
<dbReference type="PROSITE" id="PS00397">
    <property type="entry name" value="RECOMBINASES_1"/>
    <property type="match status" value="1"/>
</dbReference>
<dbReference type="InterPro" id="IPR006119">
    <property type="entry name" value="Resolv_N"/>
</dbReference>
<sequence length="181" mass="19702">MANIGYIRVSSIQQITDRQLEGVVLDKIFTDKASGKNTDRPQLKAMLDYVREGDVIHVHDLSRLGRSTVDVLTLVDKLSQKGIKVHFHKEGLITGDDNPTSKMILTIFSAVAEAERKMMLERQREGYEAAKAAGRVVGRGNGKAVDREGIKAALAAGGSIAKVAAQFNVAKSTVQRIKAED</sequence>
<evidence type="ECO:0000256" key="6">
    <source>
        <dbReference type="PROSITE-ProRule" id="PRU10137"/>
    </source>
</evidence>
<proteinExistence type="inferred from homology"/>
<dbReference type="Proteomes" id="UP000392867">
    <property type="component" value="Unassembled WGS sequence"/>
</dbReference>
<protein>
    <submittedName>
        <fullName evidence="8">Recombinase family protein</fullName>
    </submittedName>
    <submittedName>
        <fullName evidence="9">Resolvase domain-containing protein</fullName>
    </submittedName>
</protein>
<dbReference type="EMBL" id="UGBT01000002">
    <property type="protein sequence ID" value="STH73137.1"/>
    <property type="molecule type" value="Genomic_DNA"/>
</dbReference>
<dbReference type="PROSITE" id="PS51736">
    <property type="entry name" value="RECOMBINASES_3"/>
    <property type="match status" value="1"/>
</dbReference>
<evidence type="ECO:0000256" key="1">
    <source>
        <dbReference type="ARBA" id="ARBA00009913"/>
    </source>
</evidence>
<dbReference type="SUPFAM" id="SSF53041">
    <property type="entry name" value="Resolvase-like"/>
    <property type="match status" value="1"/>
</dbReference>
<dbReference type="PANTHER" id="PTHR30461:SF26">
    <property type="entry name" value="RESOLVASE HOMOLOG YNEB"/>
    <property type="match status" value="1"/>
</dbReference>
<evidence type="ECO:0000313" key="10">
    <source>
        <dbReference type="Proteomes" id="UP000254428"/>
    </source>
</evidence>
<dbReference type="RefSeq" id="WP_001719982.1">
    <property type="nucleotide sequence ID" value="NZ_BGGQ01000046.1"/>
</dbReference>
<dbReference type="AlphaFoldDB" id="A0A376P3W6"/>
<dbReference type="Pfam" id="PF00239">
    <property type="entry name" value="Resolvase"/>
    <property type="match status" value="1"/>
</dbReference>
<dbReference type="InterPro" id="IPR006118">
    <property type="entry name" value="Recombinase_CS"/>
</dbReference>
<dbReference type="PANTHER" id="PTHR30461">
    <property type="entry name" value="DNA-INVERTASE FROM LAMBDOID PROPHAGE"/>
    <property type="match status" value="1"/>
</dbReference>
<keyword evidence="2" id="KW-0229">DNA integration</keyword>
<feature type="domain" description="Resolvase/invertase-type recombinase catalytic" evidence="7">
    <location>
        <begin position="2"/>
        <end position="134"/>
    </location>
</feature>
<dbReference type="Proteomes" id="UP000254428">
    <property type="component" value="Unassembled WGS sequence"/>
</dbReference>
<keyword evidence="4" id="KW-0233">DNA recombination</keyword>
<dbReference type="SMART" id="SM00857">
    <property type="entry name" value="Resolvase"/>
    <property type="match status" value="1"/>
</dbReference>
<evidence type="ECO:0000313" key="9">
    <source>
        <dbReference type="EMBL" id="STH73137.1"/>
    </source>
</evidence>
<name>A0A376P3W6_ECOLX</name>
<evidence type="ECO:0000256" key="5">
    <source>
        <dbReference type="PIRSR" id="PIRSR606118-50"/>
    </source>
</evidence>
<dbReference type="GO" id="GO:0015074">
    <property type="term" value="P:DNA integration"/>
    <property type="evidence" value="ECO:0007669"/>
    <property type="project" value="UniProtKB-KW"/>
</dbReference>
<dbReference type="InterPro" id="IPR036162">
    <property type="entry name" value="Resolvase-like_N_sf"/>
</dbReference>
<keyword evidence="3" id="KW-0238">DNA-binding</keyword>
<dbReference type="GO" id="GO:0000150">
    <property type="term" value="F:DNA strand exchange activity"/>
    <property type="evidence" value="ECO:0007669"/>
    <property type="project" value="InterPro"/>
</dbReference>
<dbReference type="Gene3D" id="3.40.50.1390">
    <property type="entry name" value="Resolvase, N-terminal catalytic domain"/>
    <property type="match status" value="1"/>
</dbReference>
<reference evidence="9 10" key="1">
    <citation type="submission" date="2018-06" db="EMBL/GenBank/DDBJ databases">
        <authorList>
            <consortium name="Pathogen Informatics"/>
            <person name="Doyle S."/>
        </authorList>
    </citation>
    <scope>NUCLEOTIDE SEQUENCE [LARGE SCALE GENOMIC DNA]</scope>
    <source>
        <strain evidence="9 10">NCTC11341</strain>
    </source>
</reference>
<organism evidence="9 10">
    <name type="scientific">Escherichia coli</name>
    <dbReference type="NCBI Taxonomy" id="562"/>
    <lineage>
        <taxon>Bacteria</taxon>
        <taxon>Pseudomonadati</taxon>
        <taxon>Pseudomonadota</taxon>
        <taxon>Gammaproteobacteria</taxon>
        <taxon>Enterobacterales</taxon>
        <taxon>Enterobacteriaceae</taxon>
        <taxon>Escherichia</taxon>
    </lineage>
</organism>
<gene>
    <name evidence="9" type="primary">tnpR_2</name>
    <name evidence="8" type="ORF">FVB16_12780</name>
    <name evidence="9" type="ORF">NCTC11341_04838</name>
</gene>
<evidence type="ECO:0000256" key="4">
    <source>
        <dbReference type="ARBA" id="ARBA00023172"/>
    </source>
</evidence>
<evidence type="ECO:0000259" key="7">
    <source>
        <dbReference type="PROSITE" id="PS51736"/>
    </source>
</evidence>